<reference evidence="2" key="2">
    <citation type="submission" date="2023-01" db="EMBL/GenBank/DDBJ databases">
        <authorList>
            <person name="Petersen C."/>
        </authorList>
    </citation>
    <scope>NUCLEOTIDE SEQUENCE</scope>
    <source>
        <strain evidence="2">IBT 17514</strain>
    </source>
</reference>
<evidence type="ECO:0000256" key="1">
    <source>
        <dbReference type="SAM" id="MobiDB-lite"/>
    </source>
</evidence>
<protein>
    <submittedName>
        <fullName evidence="2">Uncharacterized protein</fullName>
    </submittedName>
</protein>
<evidence type="ECO:0000313" key="3">
    <source>
        <dbReference type="Proteomes" id="UP001215712"/>
    </source>
</evidence>
<reference evidence="2" key="1">
    <citation type="journal article" date="2023" name="IMA Fungus">
        <title>Comparative genomic study of the Penicillium genus elucidates a diverse pangenome and 15 lateral gene transfer events.</title>
        <authorList>
            <person name="Petersen C."/>
            <person name="Sorensen T."/>
            <person name="Nielsen M.R."/>
            <person name="Sondergaard T.E."/>
            <person name="Sorensen J.L."/>
            <person name="Fitzpatrick D.A."/>
            <person name="Frisvad J.C."/>
            <person name="Nielsen K.L."/>
        </authorList>
    </citation>
    <scope>NUCLEOTIDE SEQUENCE</scope>
    <source>
        <strain evidence="2">IBT 17514</strain>
    </source>
</reference>
<feature type="compositionally biased region" description="Low complexity" evidence="1">
    <location>
        <begin position="266"/>
        <end position="295"/>
    </location>
</feature>
<name>A0AAD6N0J2_9EURO</name>
<dbReference type="Proteomes" id="UP001215712">
    <property type="component" value="Unassembled WGS sequence"/>
</dbReference>
<sequence>METQADENGTLQVSFKSALDLHGQPVRSMEEALEVMKTLAPEEVYPAALRIQDHAHLFLSEAVKSLQMLHDFIEKGEFWREHEENVEAFHDSWKITRDAVKSQQSVTRFNDNLLLRAKTQWGESQANTLFLHIKGDTMKRKISKFLTSDISYEHTRASINNAYVARRSTRKRGIRQESRIMQADLTNAFLSQDTTPLDHSVLQGLELGIDIDGFVCPSTGLVSEAPITQPPAPQKQQKPNTNGSYQEEEDSHSSSQAKNQDKDNNKNSNGNGNGNSNSSSNRNSNGDSEDNSNNNNDDDSNSESSSDSNGDSNGSGDDFQPRPQKRAKHTALPMSICGCPLTKAALQRLIPAKKNVLPTDTLKKQALRKIGQETSTLNESHTLRLCTKHTHALCKQLDIYHRFAIARVHRRLLYLYKKLDSWDSVRQQYPSWFKGSIGNLQSGWCFEVITPPLRPKVSKPTQMSSFTFMKLYKRCFGQAPSPEALHMDQQMKKDGSVVVSGLFSWLTEDFDGQHPGGILPMILQEFDMYDWHYRARPGKPRIGWARNMWFSLVQQLVRQDPAYYALYVFFRPDHAWRLISFPYYIKKDDQNCTEILLGMHRDIGEWYDCLYLRGYTKDGYVQQIQPMMWTKDDESHFGYTWSKQKCTIGDVRLSLPGLPYGSAGPATLRRLNILPWFVSIGEDHQTLDMAESGTWGDLSHCHRSFYSGTKTPSGLPNSTFGGRMDKVFPATIRVGRLGAISDALVGQVRWDEVDVREELDILFGDDDMAAWDFIRKWRKHAQQLYISAFEKLVLAERTAFGANSFFERTRLGLDVTPVFIKHGKYWSEDEDEDEDEDATMEAAASDAIMEVSFVHKSLSC</sequence>
<feature type="region of interest" description="Disordered" evidence="1">
    <location>
        <begin position="222"/>
        <end position="331"/>
    </location>
</feature>
<dbReference type="AlphaFoldDB" id="A0AAD6N0J2"/>
<comment type="caution">
    <text evidence="2">The sequence shown here is derived from an EMBL/GenBank/DDBJ whole genome shotgun (WGS) entry which is preliminary data.</text>
</comment>
<keyword evidence="3" id="KW-1185">Reference proteome</keyword>
<evidence type="ECO:0000313" key="2">
    <source>
        <dbReference type="EMBL" id="KAJ5740169.1"/>
    </source>
</evidence>
<organism evidence="2 3">
    <name type="scientific">Penicillium malachiteum</name>
    <dbReference type="NCBI Taxonomy" id="1324776"/>
    <lineage>
        <taxon>Eukaryota</taxon>
        <taxon>Fungi</taxon>
        <taxon>Dikarya</taxon>
        <taxon>Ascomycota</taxon>
        <taxon>Pezizomycotina</taxon>
        <taxon>Eurotiomycetes</taxon>
        <taxon>Eurotiomycetidae</taxon>
        <taxon>Eurotiales</taxon>
        <taxon>Aspergillaceae</taxon>
        <taxon>Penicillium</taxon>
    </lineage>
</organism>
<dbReference type="EMBL" id="JAQJAN010000001">
    <property type="protein sequence ID" value="KAJ5740169.1"/>
    <property type="molecule type" value="Genomic_DNA"/>
</dbReference>
<feature type="compositionally biased region" description="Low complexity" evidence="1">
    <location>
        <begin position="302"/>
        <end position="318"/>
    </location>
</feature>
<gene>
    <name evidence="2" type="ORF">N7493_000041</name>
</gene>
<proteinExistence type="predicted"/>
<accession>A0AAD6N0J2</accession>